<accession>A0A2U1TB45</accession>
<organism evidence="3 4">
    <name type="scientific">Mycetocola zhujimingii</name>
    <dbReference type="NCBI Taxonomy" id="2079792"/>
    <lineage>
        <taxon>Bacteria</taxon>
        <taxon>Bacillati</taxon>
        <taxon>Actinomycetota</taxon>
        <taxon>Actinomycetes</taxon>
        <taxon>Micrococcales</taxon>
        <taxon>Microbacteriaceae</taxon>
        <taxon>Mycetocola</taxon>
    </lineage>
</organism>
<evidence type="ECO:0000256" key="1">
    <source>
        <dbReference type="SAM" id="MobiDB-lite"/>
    </source>
</evidence>
<feature type="transmembrane region" description="Helical" evidence="2">
    <location>
        <begin position="364"/>
        <end position="384"/>
    </location>
</feature>
<feature type="compositionally biased region" description="Low complexity" evidence="1">
    <location>
        <begin position="579"/>
        <end position="589"/>
    </location>
</feature>
<sequence length="1160" mass="119614">MHVLAVLSMKNRALIALVTIVAAVFGGIALSSLKQELAPSVSFPQLAIVASYPGASPEVVNDDVSTPIETAIQGVAGIESTSTTSSTNLGLISATFTYGTDLATAEQKINQAINRIKSTLPEDVEPEVLSGGLDDLPVIQIAASATGENTDALADSLNATAVPDIEDIEGVREAALIGEVGKRVTIVTDAVRLAQEGVQRTAISDTLEQYGVLIPAGDITEDGSTFSVQTGSKLGSVEELAGLPLVREAPGAPGAAVLTIGDVASVSLTDNPVTSISRVDGKPALTIAVTKLPAANTVDVSKGVRALIPDLEEALGSDVQLDIVFDQAPYIEQSIESLATEGLLGLVFAVLIILIFLLDVRATLVTAISIPTSVLITFIGLQATGYTLNILTLGALTIAIGRVVDDSIVVIENIKRHMAAARDRTADGRAVSIVTAVREVAGAITASTITTVAVFLPLAFVGDMTGELFRPFALTVTIALVASLFVSLTIVPVLAYWFLRAKERKPAKAAKVSPEAAEVTAITDQKAVEPAAAHVVTDDAAADAAVTHGAMAQPAAGSVVTASEAVTTPEDAHAQSAISSETSSETSSEQPGHRETEPAVYASAAAVAVATRRGRKTGVEDEDELEHPTLLQKGYLPIINWTLKHSVATLLLSLLVLGGTLALVPFMKTNFLGDSGQNTLSVSQKLPVGSSLDAQDAAASKVEDALRDIEGIDTVQVSIGSSGGLLSAFGGGGEGSITYSVTTDEDADQEALQSTVRSELEDIADAGEIELSSAGGFGASSDIEVDITAPDQETLREATDAVTDAAKDLEGMRQVTNNLSASRPYIEVKVNRLDAAAAGYSEVALGGYISQAMQPTSAGSIVLDETTVSIYIATDTPPATISELSALEVPTLLGPVQLNTLATVEEVDGPSTITSVRGQRSATVAITPASDNIGTASTEVSTALDEIDLPAGTTATLGGVTADQGNAFQQLGLAMLAAILIVYIVMVATFRSLRQPLLLLVSVPFAATGAIGLQVITGVPLGVASLIGVLMLIGIVVTNAIVLVDLVNQYRSRGMAVTEAVRHGSSRRLRPILMTALATIFALVPMALGLTGEGGFISQPLAIVVIGGLVSSTVLTLVVLPTLYNLVEGARERRLERRAVAERETEATEPAEAAKAASVS</sequence>
<comment type="caution">
    <text evidence="3">The sequence shown here is derived from an EMBL/GenBank/DDBJ whole genome shotgun (WGS) entry which is preliminary data.</text>
</comment>
<keyword evidence="2" id="KW-1133">Transmembrane helix</keyword>
<dbReference type="PRINTS" id="PR00702">
    <property type="entry name" value="ACRIFLAVINRP"/>
</dbReference>
<feature type="transmembrane region" description="Helical" evidence="2">
    <location>
        <begin position="390"/>
        <end position="411"/>
    </location>
</feature>
<dbReference type="Gene3D" id="3.30.2090.10">
    <property type="entry name" value="Multidrug efflux transporter AcrB TolC docking domain, DN and DC subdomains"/>
    <property type="match status" value="2"/>
</dbReference>
<feature type="region of interest" description="Disordered" evidence="1">
    <location>
        <begin position="1141"/>
        <end position="1160"/>
    </location>
</feature>
<dbReference type="AlphaFoldDB" id="A0A2U1TB45"/>
<dbReference type="Gene3D" id="1.20.1640.10">
    <property type="entry name" value="Multidrug efflux transporter AcrB transmembrane domain"/>
    <property type="match status" value="2"/>
</dbReference>
<proteinExistence type="predicted"/>
<dbReference type="GO" id="GO:0005886">
    <property type="term" value="C:plasma membrane"/>
    <property type="evidence" value="ECO:0007669"/>
    <property type="project" value="TreeGrafter"/>
</dbReference>
<name>A0A2U1TB45_9MICO</name>
<feature type="region of interest" description="Disordered" evidence="1">
    <location>
        <begin position="570"/>
        <end position="600"/>
    </location>
</feature>
<dbReference type="Gene3D" id="3.30.70.1440">
    <property type="entry name" value="Multidrug efflux transporter AcrB pore domain"/>
    <property type="match status" value="1"/>
</dbReference>
<dbReference type="PANTHER" id="PTHR32063:SF0">
    <property type="entry name" value="SWARMING MOTILITY PROTEIN SWRC"/>
    <property type="match status" value="1"/>
</dbReference>
<evidence type="ECO:0000313" key="3">
    <source>
        <dbReference type="EMBL" id="PWC06111.1"/>
    </source>
</evidence>
<feature type="transmembrane region" description="Helical" evidence="2">
    <location>
        <begin position="1023"/>
        <end position="1048"/>
    </location>
</feature>
<keyword evidence="2" id="KW-0472">Membrane</keyword>
<dbReference type="Proteomes" id="UP000244962">
    <property type="component" value="Unassembled WGS sequence"/>
</dbReference>
<feature type="transmembrane region" description="Helical" evidence="2">
    <location>
        <begin position="997"/>
        <end position="1017"/>
    </location>
</feature>
<dbReference type="InterPro" id="IPR001036">
    <property type="entry name" value="Acrflvin-R"/>
</dbReference>
<gene>
    <name evidence="3" type="ORF">DF223_10795</name>
</gene>
<dbReference type="SUPFAM" id="SSF82866">
    <property type="entry name" value="Multidrug efflux transporter AcrB transmembrane domain"/>
    <property type="match status" value="2"/>
</dbReference>
<evidence type="ECO:0000313" key="4">
    <source>
        <dbReference type="Proteomes" id="UP000244962"/>
    </source>
</evidence>
<keyword evidence="2" id="KW-0812">Transmembrane</keyword>
<feature type="transmembrane region" description="Helical" evidence="2">
    <location>
        <begin position="647"/>
        <end position="667"/>
    </location>
</feature>
<feature type="compositionally biased region" description="Low complexity" evidence="1">
    <location>
        <begin position="1148"/>
        <end position="1160"/>
    </location>
</feature>
<feature type="transmembrane region" description="Helical" evidence="2">
    <location>
        <begin position="1102"/>
        <end position="1127"/>
    </location>
</feature>
<feature type="transmembrane region" description="Helical" evidence="2">
    <location>
        <begin position="1069"/>
        <end position="1090"/>
    </location>
</feature>
<dbReference type="Gene3D" id="3.30.70.1430">
    <property type="entry name" value="Multidrug efflux transporter AcrB pore domain"/>
    <property type="match status" value="2"/>
</dbReference>
<dbReference type="SUPFAM" id="SSF82693">
    <property type="entry name" value="Multidrug efflux transporter AcrB pore domain, PN1, PN2, PC1 and PC2 subdomains"/>
    <property type="match status" value="2"/>
</dbReference>
<feature type="transmembrane region" description="Helical" evidence="2">
    <location>
        <begin position="971"/>
        <end position="990"/>
    </location>
</feature>
<protein>
    <submittedName>
        <fullName evidence="3">Hydrogenase expression protein</fullName>
    </submittedName>
</protein>
<reference evidence="4" key="1">
    <citation type="submission" date="2018-04" db="EMBL/GenBank/DDBJ databases">
        <authorList>
            <person name="Liu S."/>
            <person name="Wang Z."/>
            <person name="Li J."/>
        </authorList>
    </citation>
    <scope>NUCLEOTIDE SEQUENCE [LARGE SCALE GENOMIC DNA]</scope>
    <source>
        <strain evidence="4">622</strain>
    </source>
</reference>
<evidence type="ECO:0000256" key="2">
    <source>
        <dbReference type="SAM" id="Phobius"/>
    </source>
</evidence>
<dbReference type="Gene3D" id="3.30.70.1320">
    <property type="entry name" value="Multidrug efflux transporter AcrB pore domain like"/>
    <property type="match status" value="1"/>
</dbReference>
<dbReference type="PANTHER" id="PTHR32063">
    <property type="match status" value="1"/>
</dbReference>
<keyword evidence="4" id="KW-1185">Reference proteome</keyword>
<feature type="transmembrane region" description="Helical" evidence="2">
    <location>
        <begin position="472"/>
        <end position="499"/>
    </location>
</feature>
<feature type="transmembrane region" description="Helical" evidence="2">
    <location>
        <begin position="431"/>
        <end position="460"/>
    </location>
</feature>
<dbReference type="GO" id="GO:0042910">
    <property type="term" value="F:xenobiotic transmembrane transporter activity"/>
    <property type="evidence" value="ECO:0007669"/>
    <property type="project" value="TreeGrafter"/>
</dbReference>
<dbReference type="SUPFAM" id="SSF82714">
    <property type="entry name" value="Multidrug efflux transporter AcrB TolC docking domain, DN and DC subdomains"/>
    <property type="match status" value="1"/>
</dbReference>
<feature type="transmembrane region" description="Helical" evidence="2">
    <location>
        <begin position="338"/>
        <end position="357"/>
    </location>
</feature>
<dbReference type="InterPro" id="IPR027463">
    <property type="entry name" value="AcrB_DN_DC_subdom"/>
</dbReference>
<dbReference type="Pfam" id="PF00873">
    <property type="entry name" value="ACR_tran"/>
    <property type="match status" value="2"/>
</dbReference>
<dbReference type="EMBL" id="QEFB01000013">
    <property type="protein sequence ID" value="PWC06111.1"/>
    <property type="molecule type" value="Genomic_DNA"/>
</dbReference>